<evidence type="ECO:0000256" key="4">
    <source>
        <dbReference type="ARBA" id="ARBA00023136"/>
    </source>
</evidence>
<dbReference type="Proteomes" id="UP000216008">
    <property type="component" value="Unassembled WGS sequence"/>
</dbReference>
<accession>A0A1Y4I4P0</accession>
<evidence type="ECO:0000256" key="5">
    <source>
        <dbReference type="SAM" id="Phobius"/>
    </source>
</evidence>
<protein>
    <submittedName>
        <fullName evidence="7">CvpA family protein</fullName>
    </submittedName>
</protein>
<dbReference type="PANTHER" id="PTHR37306:SF1">
    <property type="entry name" value="COLICIN V PRODUCTION PROTEIN"/>
    <property type="match status" value="1"/>
</dbReference>
<dbReference type="GO" id="GO:0016020">
    <property type="term" value="C:membrane"/>
    <property type="evidence" value="ECO:0007669"/>
    <property type="project" value="UniProtKB-SubCell"/>
</dbReference>
<feature type="transmembrane region" description="Helical" evidence="5">
    <location>
        <begin position="119"/>
        <end position="143"/>
    </location>
</feature>
<evidence type="ECO:0000313" key="9">
    <source>
        <dbReference type="Proteomes" id="UP000216448"/>
    </source>
</evidence>
<dbReference type="PANTHER" id="PTHR37306">
    <property type="entry name" value="COLICIN V PRODUCTION PROTEIN"/>
    <property type="match status" value="1"/>
</dbReference>
<proteinExistence type="predicted"/>
<evidence type="ECO:0000313" key="6">
    <source>
        <dbReference type="EMBL" id="PAB52142.1"/>
    </source>
</evidence>
<reference evidence="8 9" key="1">
    <citation type="submission" date="2017-05" db="EMBL/GenBank/DDBJ databases">
        <title>Lactobacillus johnsonii from commercial turkeys.</title>
        <authorList>
            <person name="Johnson T.J."/>
            <person name="Youmans B."/>
        </authorList>
    </citation>
    <scope>NUCLEOTIDE SEQUENCE [LARGE SCALE GENOMIC DNA]</scope>
    <source>
        <strain evidence="7 8">UMNLJ114</strain>
        <strain evidence="6 9">UMNLJ54</strain>
    </source>
</reference>
<feature type="transmembrane region" description="Helical" evidence="5">
    <location>
        <begin position="80"/>
        <end position="99"/>
    </location>
</feature>
<name>A0A1Y4I4P0_LACJH</name>
<dbReference type="EMBL" id="NIBD01000025">
    <property type="protein sequence ID" value="PAB55291.1"/>
    <property type="molecule type" value="Genomic_DNA"/>
</dbReference>
<dbReference type="RefSeq" id="WP_087285107.1">
    <property type="nucleotide sequence ID" value="NZ_CP021703.1"/>
</dbReference>
<evidence type="ECO:0000313" key="8">
    <source>
        <dbReference type="Proteomes" id="UP000216008"/>
    </source>
</evidence>
<evidence type="ECO:0000256" key="1">
    <source>
        <dbReference type="ARBA" id="ARBA00004141"/>
    </source>
</evidence>
<comment type="subcellular location">
    <subcellularLocation>
        <location evidence="1">Membrane</location>
        <topology evidence="1">Multi-pass membrane protein</topology>
    </subcellularLocation>
</comment>
<evidence type="ECO:0000256" key="2">
    <source>
        <dbReference type="ARBA" id="ARBA00022692"/>
    </source>
</evidence>
<organism evidence="7 8">
    <name type="scientific">Lactobacillus johnsonii</name>
    <dbReference type="NCBI Taxonomy" id="33959"/>
    <lineage>
        <taxon>Bacteria</taxon>
        <taxon>Bacillati</taxon>
        <taxon>Bacillota</taxon>
        <taxon>Bacilli</taxon>
        <taxon>Lactobacillales</taxon>
        <taxon>Lactobacillaceae</taxon>
        <taxon>Lactobacillus</taxon>
    </lineage>
</organism>
<feature type="transmembrane region" description="Helical" evidence="5">
    <location>
        <begin position="23"/>
        <end position="43"/>
    </location>
</feature>
<dbReference type="EMBL" id="NIBB01000060">
    <property type="protein sequence ID" value="PAB52142.1"/>
    <property type="molecule type" value="Genomic_DNA"/>
</dbReference>
<feature type="transmembrane region" description="Helical" evidence="5">
    <location>
        <begin position="155"/>
        <end position="177"/>
    </location>
</feature>
<dbReference type="Proteomes" id="UP000216448">
    <property type="component" value="Unassembled WGS sequence"/>
</dbReference>
<keyword evidence="3 5" id="KW-1133">Transmembrane helix</keyword>
<evidence type="ECO:0000256" key="3">
    <source>
        <dbReference type="ARBA" id="ARBA00022989"/>
    </source>
</evidence>
<evidence type="ECO:0000313" key="7">
    <source>
        <dbReference type="EMBL" id="PAB55291.1"/>
    </source>
</evidence>
<dbReference type="Pfam" id="PF02674">
    <property type="entry name" value="Colicin_V"/>
    <property type="match status" value="1"/>
</dbReference>
<gene>
    <name evidence="6" type="ORF">A3P64_08190</name>
    <name evidence="7" type="ORF">A3Q24_04910</name>
</gene>
<dbReference type="AlphaFoldDB" id="A0A1Y4I4P0"/>
<keyword evidence="4 5" id="KW-0472">Membrane</keyword>
<keyword evidence="2 5" id="KW-0812">Transmembrane</keyword>
<dbReference type="GO" id="GO:0009403">
    <property type="term" value="P:toxin biosynthetic process"/>
    <property type="evidence" value="ECO:0007669"/>
    <property type="project" value="InterPro"/>
</dbReference>
<dbReference type="InterPro" id="IPR003825">
    <property type="entry name" value="Colicin-V_CvpA"/>
</dbReference>
<comment type="caution">
    <text evidence="7">The sequence shown here is derived from an EMBL/GenBank/DDBJ whole genome shotgun (WGS) entry which is preliminary data.</text>
</comment>
<sequence length="180" mass="20201">MISFFILLIFIYCCYVGYRRGVVYEGLAAGGYVIGLILATLLYKPFSNFLNLWVPYPSANDRSSFAFFDKTTGLTLDKSFYAAIAFSIILLIVCCLWRFVMLGFNQLRYVTVNSNLNLWGSLIISFIVTQISVYLLLFILATIPNDGLQNMLGHSILASGILHFSPGISQVFINLFITTI</sequence>